<feature type="transmembrane region" description="Helical" evidence="8">
    <location>
        <begin position="63"/>
        <end position="82"/>
    </location>
</feature>
<keyword evidence="7" id="KW-0862">Zinc</keyword>
<organism evidence="9 10">
    <name type="scientific">Rhodovibrio salinarum</name>
    <dbReference type="NCBI Taxonomy" id="1087"/>
    <lineage>
        <taxon>Bacteria</taxon>
        <taxon>Pseudomonadati</taxon>
        <taxon>Pseudomonadota</taxon>
        <taxon>Alphaproteobacteria</taxon>
        <taxon>Rhodospirillales</taxon>
        <taxon>Rhodovibrionaceae</taxon>
        <taxon>Rhodovibrio</taxon>
    </lineage>
</organism>
<dbReference type="AlphaFoldDB" id="A0A934QKE5"/>
<dbReference type="GO" id="GO:0016020">
    <property type="term" value="C:membrane"/>
    <property type="evidence" value="ECO:0007669"/>
    <property type="project" value="UniProtKB-SubCell"/>
</dbReference>
<comment type="cofactor">
    <cofactor evidence="7">
        <name>Zn(2+)</name>
        <dbReference type="ChEBI" id="CHEBI:29105"/>
    </cofactor>
</comment>
<proteinExistence type="predicted"/>
<dbReference type="GO" id="GO:0006672">
    <property type="term" value="P:ceramide metabolic process"/>
    <property type="evidence" value="ECO:0007669"/>
    <property type="project" value="InterPro"/>
</dbReference>
<keyword evidence="4 8" id="KW-1133">Transmembrane helix</keyword>
<accession>A0A934QKE5</accession>
<name>A0A934QKE5_9PROT</name>
<feature type="transmembrane region" description="Helical" evidence="8">
    <location>
        <begin position="150"/>
        <end position="168"/>
    </location>
</feature>
<evidence type="ECO:0000313" key="10">
    <source>
        <dbReference type="Proteomes" id="UP000778970"/>
    </source>
</evidence>
<keyword evidence="6" id="KW-0479">Metal-binding</keyword>
<sequence length="210" mass="22130">MGPTFWAEPVNALTNAAFLIAAALVFASLRRDGRLEAGTGLLLVLLTTIGIGSFLFHTVATRWAALADVLPIMLFILAYLALTLRRGFHLNWVWAGGLTLAFLPASMGFEAGVERLLGDALGGSSGYLPALAALVIAGGWLLARGVSAGRWLLVAAGVFVASITLRTLDQPLCGATPFGTHFMWHVLNAIVLGLLIWALARMPGAPRKAA</sequence>
<feature type="transmembrane region" description="Helical" evidence="8">
    <location>
        <begin position="180"/>
        <end position="200"/>
    </location>
</feature>
<evidence type="ECO:0000256" key="1">
    <source>
        <dbReference type="ARBA" id="ARBA00004141"/>
    </source>
</evidence>
<dbReference type="GO" id="GO:0016811">
    <property type="term" value="F:hydrolase activity, acting on carbon-nitrogen (but not peptide) bonds, in linear amides"/>
    <property type="evidence" value="ECO:0007669"/>
    <property type="project" value="InterPro"/>
</dbReference>
<reference evidence="9" key="1">
    <citation type="submission" date="2017-08" db="EMBL/GenBank/DDBJ databases">
        <authorList>
            <person name="Imhoff J.F."/>
            <person name="Rahn T."/>
            <person name="Kuenzel S."/>
            <person name="Neulinger S.C."/>
        </authorList>
    </citation>
    <scope>NUCLEOTIDE SEQUENCE</scope>
    <source>
        <strain evidence="9">DSM 9154</strain>
    </source>
</reference>
<keyword evidence="5 8" id="KW-0472">Membrane</keyword>
<evidence type="ECO:0000256" key="7">
    <source>
        <dbReference type="PIRSR" id="PIRSR608901-2"/>
    </source>
</evidence>
<evidence type="ECO:0000256" key="3">
    <source>
        <dbReference type="ARBA" id="ARBA00022801"/>
    </source>
</evidence>
<keyword evidence="10" id="KW-1185">Reference proteome</keyword>
<feature type="binding site" evidence="7">
    <location>
        <position position="57"/>
    </location>
    <ligand>
        <name>Zn(2+)</name>
        <dbReference type="ChEBI" id="CHEBI:29105"/>
        <note>catalytic</note>
    </ligand>
</feature>
<comment type="subcellular location">
    <subcellularLocation>
        <location evidence="1">Membrane</location>
        <topology evidence="1">Multi-pass membrane protein</topology>
    </subcellularLocation>
</comment>
<feature type="transmembrane region" description="Helical" evidence="8">
    <location>
        <begin position="89"/>
        <end position="107"/>
    </location>
</feature>
<feature type="transmembrane region" description="Helical" evidence="8">
    <location>
        <begin position="12"/>
        <end position="29"/>
    </location>
</feature>
<evidence type="ECO:0000313" key="9">
    <source>
        <dbReference type="EMBL" id="MBK1698342.1"/>
    </source>
</evidence>
<feature type="transmembrane region" description="Helical" evidence="8">
    <location>
        <begin position="41"/>
        <end position="57"/>
    </location>
</feature>
<dbReference type="Proteomes" id="UP000778970">
    <property type="component" value="Unassembled WGS sequence"/>
</dbReference>
<keyword evidence="3" id="KW-0378">Hydrolase</keyword>
<dbReference type="EMBL" id="NRRE01000027">
    <property type="protein sequence ID" value="MBK1698342.1"/>
    <property type="molecule type" value="Genomic_DNA"/>
</dbReference>
<protein>
    <recommendedName>
        <fullName evidence="11">Ceramidase</fullName>
    </recommendedName>
</protein>
<reference evidence="9" key="2">
    <citation type="journal article" date="2020" name="Microorganisms">
        <title>Osmotic Adaptation and Compatible Solute Biosynthesis of Phototrophic Bacteria as Revealed from Genome Analyses.</title>
        <authorList>
            <person name="Imhoff J.F."/>
            <person name="Rahn T."/>
            <person name="Kunzel S."/>
            <person name="Keller A."/>
            <person name="Neulinger S.C."/>
        </authorList>
    </citation>
    <scope>NUCLEOTIDE SEQUENCE</scope>
    <source>
        <strain evidence="9">DSM 9154</strain>
    </source>
</reference>
<feature type="transmembrane region" description="Helical" evidence="8">
    <location>
        <begin position="127"/>
        <end position="143"/>
    </location>
</feature>
<evidence type="ECO:0000256" key="8">
    <source>
        <dbReference type="SAM" id="Phobius"/>
    </source>
</evidence>
<feature type="binding site" evidence="6">
    <location>
        <position position="8"/>
    </location>
    <ligand>
        <name>Ca(2+)</name>
        <dbReference type="ChEBI" id="CHEBI:29108"/>
    </ligand>
</feature>
<evidence type="ECO:0000256" key="4">
    <source>
        <dbReference type="ARBA" id="ARBA00022989"/>
    </source>
</evidence>
<dbReference type="InterPro" id="IPR008901">
    <property type="entry name" value="ACER"/>
</dbReference>
<evidence type="ECO:0008006" key="11">
    <source>
        <dbReference type="Google" id="ProtNLM"/>
    </source>
</evidence>
<evidence type="ECO:0000256" key="6">
    <source>
        <dbReference type="PIRSR" id="PIRSR608901-1"/>
    </source>
</evidence>
<gene>
    <name evidence="9" type="ORF">CKO21_13930</name>
</gene>
<evidence type="ECO:0000256" key="5">
    <source>
        <dbReference type="ARBA" id="ARBA00023136"/>
    </source>
</evidence>
<dbReference type="GO" id="GO:0046872">
    <property type="term" value="F:metal ion binding"/>
    <property type="evidence" value="ECO:0007669"/>
    <property type="project" value="UniProtKB-KW"/>
</dbReference>
<dbReference type="Pfam" id="PF05875">
    <property type="entry name" value="Ceramidase"/>
    <property type="match status" value="1"/>
</dbReference>
<evidence type="ECO:0000256" key="2">
    <source>
        <dbReference type="ARBA" id="ARBA00022692"/>
    </source>
</evidence>
<keyword evidence="6" id="KW-0106">Calcium</keyword>
<keyword evidence="2 8" id="KW-0812">Transmembrane</keyword>
<comment type="caution">
    <text evidence="9">The sequence shown here is derived from an EMBL/GenBank/DDBJ whole genome shotgun (WGS) entry which is preliminary data.</text>
</comment>